<name>A0A1X4XZQ0_9BACT</name>
<keyword evidence="1" id="KW-0472">Membrane</keyword>
<evidence type="ECO:0000256" key="1">
    <source>
        <dbReference type="SAM" id="Phobius"/>
    </source>
</evidence>
<sequence length="38" mass="4527">MCFFANQNNKLLYISVLLLSIKLKFSLHFFNFLLAFVK</sequence>
<gene>
    <name evidence="2" type="ORF">DESAMIL20_81</name>
</gene>
<dbReference type="STRING" id="1562698.DESAMIL20_81"/>
<dbReference type="EMBL" id="MDSU01000001">
    <property type="protein sequence ID" value="OSS42973.1"/>
    <property type="molecule type" value="Genomic_DNA"/>
</dbReference>
<organism evidence="2 3">
    <name type="scientific">Desulfurella amilsii</name>
    <dbReference type="NCBI Taxonomy" id="1562698"/>
    <lineage>
        <taxon>Bacteria</taxon>
        <taxon>Pseudomonadati</taxon>
        <taxon>Campylobacterota</taxon>
        <taxon>Desulfurellia</taxon>
        <taxon>Desulfurellales</taxon>
        <taxon>Desulfurellaceae</taxon>
        <taxon>Desulfurella</taxon>
    </lineage>
</organism>
<comment type="caution">
    <text evidence="2">The sequence shown here is derived from an EMBL/GenBank/DDBJ whole genome shotgun (WGS) entry which is preliminary data.</text>
</comment>
<dbReference type="AlphaFoldDB" id="A0A1X4XZQ0"/>
<dbReference type="Proteomes" id="UP000194141">
    <property type="component" value="Unassembled WGS sequence"/>
</dbReference>
<proteinExistence type="predicted"/>
<protein>
    <submittedName>
        <fullName evidence="2">Uncharacterized protein</fullName>
    </submittedName>
</protein>
<feature type="transmembrane region" description="Helical" evidence="1">
    <location>
        <begin position="12"/>
        <end position="37"/>
    </location>
</feature>
<accession>A0A1X4XZQ0</accession>
<keyword evidence="1" id="KW-1133">Transmembrane helix</keyword>
<keyword evidence="1" id="KW-0812">Transmembrane</keyword>
<keyword evidence="3" id="KW-1185">Reference proteome</keyword>
<reference evidence="2 3" key="1">
    <citation type="journal article" date="2017" name="Front. Microbiol.">
        <title>Genome Sequence of Desulfurella amilsii Strain TR1 and Comparative Genomics of Desulfurellaceae Family.</title>
        <authorList>
            <person name="Florentino A.P."/>
            <person name="Stams A.J."/>
            <person name="Sanchez-Andrea I."/>
        </authorList>
    </citation>
    <scope>NUCLEOTIDE SEQUENCE [LARGE SCALE GENOMIC DNA]</scope>
    <source>
        <strain evidence="2 3">TR1</strain>
    </source>
</reference>
<evidence type="ECO:0000313" key="3">
    <source>
        <dbReference type="Proteomes" id="UP000194141"/>
    </source>
</evidence>
<evidence type="ECO:0000313" key="2">
    <source>
        <dbReference type="EMBL" id="OSS42973.1"/>
    </source>
</evidence>